<name>A0ABU6MBQ9_9BACI</name>
<dbReference type="RefSeq" id="WP_066268561.1">
    <property type="nucleotide sequence ID" value="NZ_JARMAB010000003.1"/>
</dbReference>
<evidence type="ECO:0000256" key="1">
    <source>
        <dbReference type="ARBA" id="ARBA00008103"/>
    </source>
</evidence>
<protein>
    <submittedName>
        <fullName evidence="2">Spore germination protein</fullName>
    </submittedName>
</protein>
<evidence type="ECO:0000313" key="3">
    <source>
        <dbReference type="Proteomes" id="UP001341444"/>
    </source>
</evidence>
<sequence>MPAFIGAVQILNVSGTAGVTFGDAAFISPKTSSKTSNGAGGGNGGAFVNSNNAISTNNVVDTSVAEQPIVGNN</sequence>
<reference evidence="2 3" key="1">
    <citation type="submission" date="2023-03" db="EMBL/GenBank/DDBJ databases">
        <title>Bacillus Genome Sequencing.</title>
        <authorList>
            <person name="Dunlap C."/>
        </authorList>
    </citation>
    <scope>NUCLEOTIDE SEQUENCE [LARGE SCALE GENOMIC DNA]</scope>
    <source>
        <strain evidence="2 3">B-23453</strain>
    </source>
</reference>
<keyword evidence="3" id="KW-1185">Reference proteome</keyword>
<dbReference type="InterPro" id="IPR019618">
    <property type="entry name" value="Spore_germination_GerPA"/>
</dbReference>
<comment type="caution">
    <text evidence="2">The sequence shown here is derived from an EMBL/GenBank/DDBJ whole genome shotgun (WGS) entry which is preliminary data.</text>
</comment>
<dbReference type="PANTHER" id="PTHR37808">
    <property type="entry name" value="SPORE GERMINATION PROTEIN-LIKE PROTEIN YDZR-RELATED"/>
    <property type="match status" value="1"/>
</dbReference>
<dbReference type="PANTHER" id="PTHR37808:SF1">
    <property type="entry name" value="SPORE GERMINATION PROTEIN-LIKE PROTEIN YDZR"/>
    <property type="match status" value="1"/>
</dbReference>
<proteinExistence type="inferred from homology"/>
<dbReference type="EMBL" id="JARMAB010000003">
    <property type="protein sequence ID" value="MED1201858.1"/>
    <property type="molecule type" value="Genomic_DNA"/>
</dbReference>
<dbReference type="Pfam" id="PF10676">
    <property type="entry name" value="gerPA"/>
    <property type="match status" value="1"/>
</dbReference>
<organism evidence="2 3">
    <name type="scientific">Heyndrickxia acidicola</name>
    <dbReference type="NCBI Taxonomy" id="209389"/>
    <lineage>
        <taxon>Bacteria</taxon>
        <taxon>Bacillati</taxon>
        <taxon>Bacillota</taxon>
        <taxon>Bacilli</taxon>
        <taxon>Bacillales</taxon>
        <taxon>Bacillaceae</taxon>
        <taxon>Heyndrickxia</taxon>
    </lineage>
</organism>
<gene>
    <name evidence="2" type="ORF">P4T90_02005</name>
</gene>
<comment type="similarity">
    <text evidence="1">Belongs to the GerPA/GerPF family.</text>
</comment>
<dbReference type="Proteomes" id="UP001341444">
    <property type="component" value="Unassembled WGS sequence"/>
</dbReference>
<evidence type="ECO:0000313" key="2">
    <source>
        <dbReference type="EMBL" id="MED1201858.1"/>
    </source>
</evidence>
<accession>A0ABU6MBQ9</accession>